<organism evidence="2 3">
    <name type="scientific">Candidatus Segetimicrobium genomatis</name>
    <dbReference type="NCBI Taxonomy" id="2569760"/>
    <lineage>
        <taxon>Bacteria</taxon>
        <taxon>Bacillati</taxon>
        <taxon>Candidatus Sysuimicrobiota</taxon>
        <taxon>Candidatus Sysuimicrobiia</taxon>
        <taxon>Candidatus Sysuimicrobiales</taxon>
        <taxon>Candidatus Segetimicrobiaceae</taxon>
        <taxon>Candidatus Segetimicrobium</taxon>
    </lineage>
</organism>
<dbReference type="Proteomes" id="UP000320048">
    <property type="component" value="Unassembled WGS sequence"/>
</dbReference>
<reference evidence="2 3" key="1">
    <citation type="journal article" date="2019" name="Nat. Microbiol.">
        <title>Mediterranean grassland soil C-N compound turnover is dependent on rainfall and depth, and is mediated by genomically divergent microorganisms.</title>
        <authorList>
            <person name="Diamond S."/>
            <person name="Andeer P.F."/>
            <person name="Li Z."/>
            <person name="Crits-Christoph A."/>
            <person name="Burstein D."/>
            <person name="Anantharaman K."/>
            <person name="Lane K.R."/>
            <person name="Thomas B.C."/>
            <person name="Pan C."/>
            <person name="Northen T.R."/>
            <person name="Banfield J.F."/>
        </authorList>
    </citation>
    <scope>NUCLEOTIDE SEQUENCE [LARGE SCALE GENOMIC DNA]</scope>
    <source>
        <strain evidence="2">NP_7</strain>
    </source>
</reference>
<dbReference type="Gene3D" id="3.40.50.10320">
    <property type="entry name" value="LmbE-like"/>
    <property type="match status" value="1"/>
</dbReference>
<gene>
    <name evidence="2" type="ORF">E6H04_14670</name>
</gene>
<proteinExistence type="predicted"/>
<dbReference type="AlphaFoldDB" id="A0A537J055"/>
<evidence type="ECO:0000256" key="1">
    <source>
        <dbReference type="SAM" id="MobiDB-lite"/>
    </source>
</evidence>
<dbReference type="Pfam" id="PF02585">
    <property type="entry name" value="PIG-L"/>
    <property type="match status" value="1"/>
</dbReference>
<feature type="region of interest" description="Disordered" evidence="1">
    <location>
        <begin position="1"/>
        <end position="25"/>
    </location>
</feature>
<feature type="non-terminal residue" evidence="2">
    <location>
        <position position="390"/>
    </location>
</feature>
<accession>A0A537J055</accession>
<dbReference type="EMBL" id="VBAO01000494">
    <property type="protein sequence ID" value="TMI76939.1"/>
    <property type="molecule type" value="Genomic_DNA"/>
</dbReference>
<evidence type="ECO:0000313" key="3">
    <source>
        <dbReference type="Proteomes" id="UP000320048"/>
    </source>
</evidence>
<dbReference type="InterPro" id="IPR024078">
    <property type="entry name" value="LmbE-like_dom_sf"/>
</dbReference>
<comment type="caution">
    <text evidence="2">The sequence shown here is derived from an EMBL/GenBank/DDBJ whole genome shotgun (WGS) entry which is preliminary data.</text>
</comment>
<dbReference type="InterPro" id="IPR003737">
    <property type="entry name" value="GlcNAc_PI_deacetylase-related"/>
</dbReference>
<name>A0A537J055_9BACT</name>
<evidence type="ECO:0000313" key="2">
    <source>
        <dbReference type="EMBL" id="TMI76939.1"/>
    </source>
</evidence>
<sequence>MSAPAWPAASTEGREEESTARASRKRGLGGAAGVLVVAGLLWQGPGLVSGWESPPVTARAPAAAIPSRTPYRPARGDSVVVFAAHPDDEVLGAGGLIHAAVHAGARVHVVIFTNGDGYLKGVDVGFHTLLSTPDRFIQYGKNRQREAEAAAGRLGLSADQVTFLGYPDRGLAVLWGRAWNCDHPYTSPYTRRSRSPYPMAYRLSVPYCGQNVLEDVESLLRRETPTIVVTHHPDDTHGDHWAAGAFVMAALEQLLRQDVEWAESVRIWSYLIHHGEWPQPRAYAPGLYLVPPVDLEAGEVAWNEYPIEQADQDAKRLAILEYRSQVAVLGGYMLSFARRNELFDVHPLLEPARLEDPGLPVAASKLWDRLPAVIRGVPGSPLIRATEGSA</sequence>
<dbReference type="PANTHER" id="PTHR12993:SF11">
    <property type="entry name" value="N-ACETYLGLUCOSAMINYL-PHOSPHATIDYLINOSITOL DE-N-ACETYLASE"/>
    <property type="match status" value="1"/>
</dbReference>
<dbReference type="GO" id="GO:0016811">
    <property type="term" value="F:hydrolase activity, acting on carbon-nitrogen (but not peptide) bonds, in linear amides"/>
    <property type="evidence" value="ECO:0007669"/>
    <property type="project" value="TreeGrafter"/>
</dbReference>
<protein>
    <submittedName>
        <fullName evidence="2">PIG-L family deacetylase</fullName>
    </submittedName>
</protein>
<dbReference type="PANTHER" id="PTHR12993">
    <property type="entry name" value="N-ACETYLGLUCOSAMINYL-PHOSPHATIDYLINOSITOL DE-N-ACETYLASE-RELATED"/>
    <property type="match status" value="1"/>
</dbReference>
<dbReference type="SUPFAM" id="SSF102588">
    <property type="entry name" value="LmbE-like"/>
    <property type="match status" value="1"/>
</dbReference>